<evidence type="ECO:0000256" key="6">
    <source>
        <dbReference type="ARBA" id="ARBA00023211"/>
    </source>
</evidence>
<dbReference type="GO" id="GO:0009234">
    <property type="term" value="P:menaquinone biosynthetic process"/>
    <property type="evidence" value="ECO:0007669"/>
    <property type="project" value="UniProtKB-UniRule"/>
</dbReference>
<evidence type="ECO:0000256" key="3">
    <source>
        <dbReference type="ARBA" id="ARBA00022723"/>
    </source>
</evidence>
<dbReference type="OrthoDB" id="9791859at2"/>
<feature type="domain" description="Thiamine pyrophosphate enzyme TPP-binding" evidence="8">
    <location>
        <begin position="480"/>
        <end position="595"/>
    </location>
</feature>
<dbReference type="EMBL" id="LYXE01000075">
    <property type="protein sequence ID" value="PDV99315.1"/>
    <property type="molecule type" value="Genomic_DNA"/>
</dbReference>
<dbReference type="SUPFAM" id="SSF52518">
    <property type="entry name" value="Thiamin diphosphate-binding fold (THDP-binding)"/>
    <property type="match status" value="2"/>
</dbReference>
<keyword evidence="12" id="KW-1185">Reference proteome</keyword>
<evidence type="ECO:0000256" key="1">
    <source>
        <dbReference type="ARBA" id="ARBA00022428"/>
    </source>
</evidence>
<comment type="cofactor">
    <cofactor evidence="7">
        <name>Mg(2+)</name>
        <dbReference type="ChEBI" id="CHEBI:18420"/>
    </cofactor>
    <cofactor evidence="7">
        <name>Mn(2+)</name>
        <dbReference type="ChEBI" id="CHEBI:29035"/>
    </cofactor>
</comment>
<evidence type="ECO:0000259" key="9">
    <source>
        <dbReference type="Pfam" id="PF02776"/>
    </source>
</evidence>
<dbReference type="InterPro" id="IPR029035">
    <property type="entry name" value="DHS-like_NAD/FAD-binding_dom"/>
</dbReference>
<comment type="cofactor">
    <cofactor evidence="7">
        <name>thiamine diphosphate</name>
        <dbReference type="ChEBI" id="CHEBI:58937"/>
    </cofactor>
    <text evidence="7">Binds 1 thiamine pyrophosphate per subunit.</text>
</comment>
<name>A0A2H3KPF3_9CHLR</name>
<evidence type="ECO:0000259" key="10">
    <source>
        <dbReference type="Pfam" id="PF16582"/>
    </source>
</evidence>
<evidence type="ECO:0000256" key="4">
    <source>
        <dbReference type="ARBA" id="ARBA00022842"/>
    </source>
</evidence>
<keyword evidence="6 7" id="KW-0464">Manganese</keyword>
<dbReference type="InterPro" id="IPR012001">
    <property type="entry name" value="Thiamin_PyroP_enz_TPP-bd_dom"/>
</dbReference>
<dbReference type="HAMAP" id="MF_01659">
    <property type="entry name" value="MenD"/>
    <property type="match status" value="1"/>
</dbReference>
<comment type="function">
    <text evidence="7">Catalyzes the thiamine diphosphate-dependent decarboxylation of 2-oxoglutarate and the subsequent addition of the resulting succinic semialdehyde-thiamine pyrophosphate anion to isochorismate to yield 2-succinyl-5-enolpyruvyl-6-hydroxy-3-cyclohexene-1-carboxylate (SEPHCHC).</text>
</comment>
<proteinExistence type="inferred from homology"/>
<dbReference type="GO" id="GO:0030976">
    <property type="term" value="F:thiamine pyrophosphate binding"/>
    <property type="evidence" value="ECO:0007669"/>
    <property type="project" value="UniProtKB-UniRule"/>
</dbReference>
<dbReference type="Gene3D" id="3.40.50.1220">
    <property type="entry name" value="TPP-binding domain"/>
    <property type="match status" value="1"/>
</dbReference>
<reference evidence="11 12" key="1">
    <citation type="submission" date="2016-05" db="EMBL/GenBank/DDBJ databases">
        <authorList>
            <person name="Lavstsen T."/>
            <person name="Jespersen J.S."/>
        </authorList>
    </citation>
    <scope>NUCLEOTIDE SEQUENCE [LARGE SCALE GENOMIC DNA]</scope>
    <source>
        <strain evidence="11 12">B7-9</strain>
    </source>
</reference>
<dbReference type="InterPro" id="IPR004433">
    <property type="entry name" value="MenaQ_synth_MenD"/>
</dbReference>
<dbReference type="GO" id="GO:0030145">
    <property type="term" value="F:manganese ion binding"/>
    <property type="evidence" value="ECO:0007669"/>
    <property type="project" value="UniProtKB-UniRule"/>
</dbReference>
<dbReference type="UniPathway" id="UPA00079"/>
<organism evidence="11 12">
    <name type="scientific">Candidatus Chloroploca asiatica</name>
    <dbReference type="NCBI Taxonomy" id="1506545"/>
    <lineage>
        <taxon>Bacteria</taxon>
        <taxon>Bacillati</taxon>
        <taxon>Chloroflexota</taxon>
        <taxon>Chloroflexia</taxon>
        <taxon>Chloroflexales</taxon>
        <taxon>Chloroflexineae</taxon>
        <taxon>Oscillochloridaceae</taxon>
        <taxon>Candidatus Chloroploca</taxon>
    </lineage>
</organism>
<evidence type="ECO:0000256" key="2">
    <source>
        <dbReference type="ARBA" id="ARBA00022679"/>
    </source>
</evidence>
<evidence type="ECO:0000259" key="8">
    <source>
        <dbReference type="Pfam" id="PF02775"/>
    </source>
</evidence>
<keyword evidence="1 7" id="KW-0474">Menaquinone biosynthesis</keyword>
<dbReference type="GO" id="GO:0000287">
    <property type="term" value="F:magnesium ion binding"/>
    <property type="evidence" value="ECO:0007669"/>
    <property type="project" value="UniProtKB-UniRule"/>
</dbReference>
<dbReference type="Pfam" id="PF02776">
    <property type="entry name" value="TPP_enzyme_N"/>
    <property type="match status" value="1"/>
</dbReference>
<dbReference type="UniPathway" id="UPA01057">
    <property type="reaction ID" value="UER00164"/>
</dbReference>
<dbReference type="Gene3D" id="3.40.50.970">
    <property type="match status" value="2"/>
</dbReference>
<dbReference type="PANTHER" id="PTHR42916">
    <property type="entry name" value="2-SUCCINYL-5-ENOLPYRUVYL-6-HYDROXY-3-CYCLOHEXENE-1-CARBOXYLATE SYNTHASE"/>
    <property type="match status" value="1"/>
</dbReference>
<comment type="pathway">
    <text evidence="7">Quinol/quinone metabolism; 1,4-dihydroxy-2-naphthoate biosynthesis; 1,4-dihydroxy-2-naphthoate from chorismate: step 2/7.</text>
</comment>
<dbReference type="NCBIfam" id="TIGR00173">
    <property type="entry name" value="menD"/>
    <property type="match status" value="1"/>
</dbReference>
<dbReference type="Proteomes" id="UP000220922">
    <property type="component" value="Unassembled WGS sequence"/>
</dbReference>
<dbReference type="CDD" id="cd02009">
    <property type="entry name" value="TPP_SHCHC_synthase"/>
    <property type="match status" value="1"/>
</dbReference>
<evidence type="ECO:0000256" key="5">
    <source>
        <dbReference type="ARBA" id="ARBA00023052"/>
    </source>
</evidence>
<comment type="subunit">
    <text evidence="7">Homodimer.</text>
</comment>
<comment type="pathway">
    <text evidence="7">Quinol/quinone metabolism; menaquinone biosynthesis.</text>
</comment>
<gene>
    <name evidence="7" type="primary">menD</name>
    <name evidence="11" type="ORF">A9Q02_12490</name>
</gene>
<evidence type="ECO:0000313" key="12">
    <source>
        <dbReference type="Proteomes" id="UP000220922"/>
    </source>
</evidence>
<feature type="domain" description="Menaquinone biosynthesis protein MenD middle" evidence="10">
    <location>
        <begin position="255"/>
        <end position="445"/>
    </location>
</feature>
<keyword evidence="4 7" id="KW-0460">Magnesium</keyword>
<dbReference type="InterPro" id="IPR029061">
    <property type="entry name" value="THDP-binding"/>
</dbReference>
<dbReference type="InterPro" id="IPR032264">
    <property type="entry name" value="MenD_middle"/>
</dbReference>
<evidence type="ECO:0000313" key="11">
    <source>
        <dbReference type="EMBL" id="PDV99315.1"/>
    </source>
</evidence>
<dbReference type="RefSeq" id="WP_097651949.1">
    <property type="nucleotide sequence ID" value="NZ_LYXE01000075.1"/>
</dbReference>
<dbReference type="Pfam" id="PF16582">
    <property type="entry name" value="TPP_enzyme_M_2"/>
    <property type="match status" value="1"/>
</dbReference>
<dbReference type="GO" id="GO:0070204">
    <property type="term" value="F:2-succinyl-5-enolpyruvyl-6-hydroxy-3-cyclohexene-1-carboxylic-acid synthase activity"/>
    <property type="evidence" value="ECO:0007669"/>
    <property type="project" value="UniProtKB-UniRule"/>
</dbReference>
<keyword evidence="5 7" id="KW-0786">Thiamine pyrophosphate</keyword>
<dbReference type="InterPro" id="IPR011766">
    <property type="entry name" value="TPP_enzyme_TPP-bd"/>
</dbReference>
<comment type="caution">
    <text evidence="11">The sequence shown here is derived from an EMBL/GenBank/DDBJ whole genome shotgun (WGS) entry which is preliminary data.</text>
</comment>
<comment type="catalytic activity">
    <reaction evidence="7">
        <text>isochorismate + 2-oxoglutarate + H(+) = 5-enolpyruvoyl-6-hydroxy-2-succinyl-cyclohex-3-ene-1-carboxylate + CO2</text>
        <dbReference type="Rhea" id="RHEA:25593"/>
        <dbReference type="ChEBI" id="CHEBI:15378"/>
        <dbReference type="ChEBI" id="CHEBI:16526"/>
        <dbReference type="ChEBI" id="CHEBI:16810"/>
        <dbReference type="ChEBI" id="CHEBI:29780"/>
        <dbReference type="ChEBI" id="CHEBI:58818"/>
        <dbReference type="EC" id="2.2.1.9"/>
    </reaction>
</comment>
<dbReference type="AlphaFoldDB" id="A0A2H3KPF3"/>
<sequence length="622" mass="66323">MTTHDHIRALTLWVGTLIDELIAGGVRDIVICPGSRSTPLALAAARHPQAQIWMHLDERSAGFFALGLARQRGQPAALLCTSGTAAANFLPAVAEADLARVPLILLTADRPPELRDNGAPQTIDQVRLFGSRARWATDLPTPDARPGLLRYLQSTVARSIAISLGAPAGPVHLNLPFREPLVPERELLADLFARQATGSGAPLVPAPPAFLPPRFFPEDAAVLAEQPSRQATVQARVGARQLDEATLKTLASRLATTERGLIICGPECAPGLAPVVTRLAARLGYPVLADPLSGVRCGPHDRTMVLAGYDAFVRDEAFAARFAPELVLRFGAMPTAKPVLQFLQRHATAHQIVLDEGAGWREPTSLAATHLACDSVTLCQALTDLLGHEETDAAVTKPWAAAWRSAEAVTQRVLGEALRQRTVINEPGIFAALAELLPDGSTLFVGNSMPVRDCDTFFPAVEREITILGNRGANGIDGLVSTALGIAAAGAKPLVLVLGDISLYHDANGLLAAKLHQLDATIILINNDGGGIFSFLPQTSETDRFELLFGTPHGLNFAPLAEIYGARYTLANDWAGFHTAVSAGISGRGLHLIEVRTDRNQNVADHRVLWPEVSAALEEVGF</sequence>
<keyword evidence="2 7" id="KW-0808">Transferase</keyword>
<dbReference type="CDD" id="cd07037">
    <property type="entry name" value="TPP_PYR_MenD"/>
    <property type="match status" value="1"/>
</dbReference>
<feature type="domain" description="Thiamine pyrophosphate enzyme N-terminal TPP-binding" evidence="9">
    <location>
        <begin position="17"/>
        <end position="127"/>
    </location>
</feature>
<dbReference type="Pfam" id="PF02775">
    <property type="entry name" value="TPP_enzyme_C"/>
    <property type="match status" value="1"/>
</dbReference>
<keyword evidence="3 7" id="KW-0479">Metal-binding</keyword>
<dbReference type="PANTHER" id="PTHR42916:SF1">
    <property type="entry name" value="PROTEIN PHYLLO, CHLOROPLASTIC"/>
    <property type="match status" value="1"/>
</dbReference>
<dbReference type="SUPFAM" id="SSF52467">
    <property type="entry name" value="DHS-like NAD/FAD-binding domain"/>
    <property type="match status" value="1"/>
</dbReference>
<comment type="similarity">
    <text evidence="7">Belongs to the TPP enzyme family. MenD subfamily.</text>
</comment>
<evidence type="ECO:0000256" key="7">
    <source>
        <dbReference type="HAMAP-Rule" id="MF_01659"/>
    </source>
</evidence>
<protein>
    <recommendedName>
        <fullName evidence="7">2-succinyl-5-enolpyruvyl-6-hydroxy-3-cyclohexene-1-carboxylate synthase</fullName>
        <shortName evidence="7">SEPHCHC synthase</shortName>
        <ecNumber evidence="7">2.2.1.9</ecNumber>
    </recommendedName>
    <alternativeName>
        <fullName evidence="7">Menaquinone biosynthesis protein MenD</fullName>
    </alternativeName>
</protein>
<accession>A0A2H3KPF3</accession>
<dbReference type="PIRSF" id="PIRSF004983">
    <property type="entry name" value="MenD"/>
    <property type="match status" value="1"/>
</dbReference>
<dbReference type="EC" id="2.2.1.9" evidence="7"/>